<keyword evidence="2" id="KW-0808">Transferase</keyword>
<protein>
    <submittedName>
        <fullName evidence="2">GNAT family N-acetyltransferase</fullName>
        <ecNumber evidence="2">2.3.-.-</ecNumber>
    </submittedName>
</protein>
<accession>A0ABV4U117</accession>
<dbReference type="InterPro" id="IPR050276">
    <property type="entry name" value="MshD_Acetyltransferase"/>
</dbReference>
<dbReference type="EMBL" id="JBGUAW010000014">
    <property type="protein sequence ID" value="MFA9462443.1"/>
    <property type="molecule type" value="Genomic_DNA"/>
</dbReference>
<organism evidence="2 3">
    <name type="scientific">Thiohalorhabdus methylotrophus</name>
    <dbReference type="NCBI Taxonomy" id="3242694"/>
    <lineage>
        <taxon>Bacteria</taxon>
        <taxon>Pseudomonadati</taxon>
        <taxon>Pseudomonadota</taxon>
        <taxon>Gammaproteobacteria</taxon>
        <taxon>Thiohalorhabdales</taxon>
        <taxon>Thiohalorhabdaceae</taxon>
        <taxon>Thiohalorhabdus</taxon>
    </lineage>
</organism>
<sequence length="183" mass="19284">MGLGVREALESDWPAIAEVILAAFGREEGPEIAGLAAELLQDPTAHPSLALVATANGRAVGYLLFTSTRIKDAQQAAPSAILAPLAVHPDYQGQGLGGRLIEEGLGQLRASGVDLVFVLGHPGYYSKFGFSPAGARGFEAPYRIPPENADAWMVQELRPGAMGRISGQVVCADALNAPEHWQE</sequence>
<dbReference type="Pfam" id="PF13527">
    <property type="entry name" value="Acetyltransf_9"/>
    <property type="match status" value="1"/>
</dbReference>
<dbReference type="PANTHER" id="PTHR43617:SF2">
    <property type="entry name" value="UPF0039 PROTEIN SLL0451"/>
    <property type="match status" value="1"/>
</dbReference>
<evidence type="ECO:0000313" key="2">
    <source>
        <dbReference type="EMBL" id="MFA9462443.1"/>
    </source>
</evidence>
<dbReference type="EC" id="2.3.-.-" evidence="2"/>
<dbReference type="Proteomes" id="UP001575181">
    <property type="component" value="Unassembled WGS sequence"/>
</dbReference>
<gene>
    <name evidence="2" type="ORF">ACERLL_16665</name>
</gene>
<comment type="caution">
    <text evidence="2">The sequence shown here is derived from an EMBL/GenBank/DDBJ whole genome shotgun (WGS) entry which is preliminary data.</text>
</comment>
<name>A0ABV4U117_9GAMM</name>
<dbReference type="InterPro" id="IPR000182">
    <property type="entry name" value="GNAT_dom"/>
</dbReference>
<evidence type="ECO:0000313" key="3">
    <source>
        <dbReference type="Proteomes" id="UP001575181"/>
    </source>
</evidence>
<dbReference type="SUPFAM" id="SSF55729">
    <property type="entry name" value="Acyl-CoA N-acyltransferases (Nat)"/>
    <property type="match status" value="1"/>
</dbReference>
<keyword evidence="3" id="KW-1185">Reference proteome</keyword>
<evidence type="ECO:0000259" key="1">
    <source>
        <dbReference type="PROSITE" id="PS51186"/>
    </source>
</evidence>
<dbReference type="PROSITE" id="PS51186">
    <property type="entry name" value="GNAT"/>
    <property type="match status" value="1"/>
</dbReference>
<feature type="domain" description="N-acetyltransferase" evidence="1">
    <location>
        <begin position="3"/>
        <end position="158"/>
    </location>
</feature>
<reference evidence="2 3" key="1">
    <citation type="submission" date="2024-08" db="EMBL/GenBank/DDBJ databases">
        <title>Whole-genome sequencing of halo(alkali)philic microorganisms from hypersaline lakes.</title>
        <authorList>
            <person name="Sorokin D.Y."/>
            <person name="Merkel A.Y."/>
            <person name="Messina E."/>
            <person name="Yakimov M."/>
        </authorList>
    </citation>
    <scope>NUCLEOTIDE SEQUENCE [LARGE SCALE GENOMIC DNA]</scope>
    <source>
        <strain evidence="2 3">Cl-TMA</strain>
    </source>
</reference>
<dbReference type="PANTHER" id="PTHR43617">
    <property type="entry name" value="L-AMINO ACID N-ACETYLTRANSFERASE"/>
    <property type="match status" value="1"/>
</dbReference>
<dbReference type="CDD" id="cd04301">
    <property type="entry name" value="NAT_SF"/>
    <property type="match status" value="1"/>
</dbReference>
<proteinExistence type="predicted"/>
<dbReference type="InterPro" id="IPR016181">
    <property type="entry name" value="Acyl_CoA_acyltransferase"/>
</dbReference>
<dbReference type="GO" id="GO:0016746">
    <property type="term" value="F:acyltransferase activity"/>
    <property type="evidence" value="ECO:0007669"/>
    <property type="project" value="UniProtKB-KW"/>
</dbReference>
<dbReference type="RefSeq" id="WP_373657232.1">
    <property type="nucleotide sequence ID" value="NZ_JBGUAW010000014.1"/>
</dbReference>
<keyword evidence="2" id="KW-0012">Acyltransferase</keyword>
<dbReference type="Gene3D" id="3.40.630.30">
    <property type="match status" value="1"/>
</dbReference>